<protein>
    <submittedName>
        <fullName evidence="2">FhuF-like iron-sulfur protein</fullName>
    </submittedName>
</protein>
<evidence type="ECO:0000313" key="2">
    <source>
        <dbReference type="EMBL" id="PRZ40486.1"/>
    </source>
</evidence>
<feature type="domain" description="Ferric siderophore reductase C-terminal" evidence="1">
    <location>
        <begin position="213"/>
        <end position="233"/>
    </location>
</feature>
<dbReference type="Pfam" id="PF11575">
    <property type="entry name" value="FhuF_C"/>
    <property type="match status" value="1"/>
</dbReference>
<dbReference type="OrthoDB" id="3290158at2"/>
<accession>A0A2T0ZVU8</accession>
<sequence length="252" mass="27514">MTDQPTPEQILSRMLAALPQSEHGSLICGAGSTEIRATAVLDDAWLREQIRLRGLIWGIDDPFILGTLWWYSASNWLALPMIASSFLTGTALSARLDDVLLHHQGDSRIPGARSTRLAEGDGTAELADALGAAIDRVAAIAGKGERRLWSVAVDAIAGRYLWAGRATGRVTEATEAAQEVVARLPRSLPVPRFTEVELAGVGGNRLRETFVRRGSCCLLYQVDDKDKCSTCPRQRPAERLTRLEEVTRRRAG</sequence>
<evidence type="ECO:0000313" key="3">
    <source>
        <dbReference type="Proteomes" id="UP000237752"/>
    </source>
</evidence>
<dbReference type="GO" id="GO:0051537">
    <property type="term" value="F:2 iron, 2 sulfur cluster binding"/>
    <property type="evidence" value="ECO:0007669"/>
    <property type="project" value="InterPro"/>
</dbReference>
<dbReference type="EMBL" id="PVUE01000016">
    <property type="protein sequence ID" value="PRZ40486.1"/>
    <property type="molecule type" value="Genomic_DNA"/>
</dbReference>
<dbReference type="Proteomes" id="UP000237752">
    <property type="component" value="Unassembled WGS sequence"/>
</dbReference>
<dbReference type="RefSeq" id="WP_106350128.1">
    <property type="nucleotide sequence ID" value="NZ_PVUE01000016.1"/>
</dbReference>
<evidence type="ECO:0000259" key="1">
    <source>
        <dbReference type="Pfam" id="PF11575"/>
    </source>
</evidence>
<dbReference type="InterPro" id="IPR024726">
    <property type="entry name" value="FhuF_C"/>
</dbReference>
<proteinExistence type="predicted"/>
<comment type="caution">
    <text evidence="2">The sequence shown here is derived from an EMBL/GenBank/DDBJ whole genome shotgun (WGS) entry which is preliminary data.</text>
</comment>
<name>A0A2T0ZVU8_9ACTN</name>
<organism evidence="2 3">
    <name type="scientific">Antricoccus suffuscus</name>
    <dbReference type="NCBI Taxonomy" id="1629062"/>
    <lineage>
        <taxon>Bacteria</taxon>
        <taxon>Bacillati</taxon>
        <taxon>Actinomycetota</taxon>
        <taxon>Actinomycetes</taxon>
        <taxon>Geodermatophilales</taxon>
        <taxon>Antricoccaceae</taxon>
        <taxon>Antricoccus</taxon>
    </lineage>
</organism>
<dbReference type="AlphaFoldDB" id="A0A2T0ZVU8"/>
<keyword evidence="3" id="KW-1185">Reference proteome</keyword>
<reference evidence="2 3" key="1">
    <citation type="submission" date="2018-03" db="EMBL/GenBank/DDBJ databases">
        <title>Genomic Encyclopedia of Archaeal and Bacterial Type Strains, Phase II (KMG-II): from individual species to whole genera.</title>
        <authorList>
            <person name="Goeker M."/>
        </authorList>
    </citation>
    <scope>NUCLEOTIDE SEQUENCE [LARGE SCALE GENOMIC DNA]</scope>
    <source>
        <strain evidence="2 3">DSM 100065</strain>
    </source>
</reference>
<gene>
    <name evidence="2" type="ORF">CLV47_11618</name>
</gene>